<reference evidence="1" key="1">
    <citation type="journal article" date="2015" name="Proc. Natl. Acad. Sci. U.S.A.">
        <title>Networks of energetic and metabolic interactions define dynamics in microbial communities.</title>
        <authorList>
            <person name="Embree M."/>
            <person name="Liu J.K."/>
            <person name="Al-Bassam M.M."/>
            <person name="Zengler K."/>
        </authorList>
    </citation>
    <scope>NUCLEOTIDE SEQUENCE</scope>
</reference>
<gene>
    <name evidence="1" type="ORF">ASZ90_007376</name>
</gene>
<proteinExistence type="predicted"/>
<dbReference type="EMBL" id="LNQE01000938">
    <property type="protein sequence ID" value="KUG22827.1"/>
    <property type="molecule type" value="Genomic_DNA"/>
</dbReference>
<dbReference type="AlphaFoldDB" id="A0A0W8FPP2"/>
<evidence type="ECO:0000313" key="1">
    <source>
        <dbReference type="EMBL" id="KUG22827.1"/>
    </source>
</evidence>
<protein>
    <submittedName>
        <fullName evidence="1">Uncharacterized protein</fullName>
    </submittedName>
</protein>
<comment type="caution">
    <text evidence="1">The sequence shown here is derived from an EMBL/GenBank/DDBJ whole genome shotgun (WGS) entry which is preliminary data.</text>
</comment>
<sequence length="42" mass="5150">MYAIFILFNIDNKINTLFWGKAFYLTTDNNFFILLENKEKER</sequence>
<name>A0A0W8FPP2_9ZZZZ</name>
<organism evidence="1">
    <name type="scientific">hydrocarbon metagenome</name>
    <dbReference type="NCBI Taxonomy" id="938273"/>
    <lineage>
        <taxon>unclassified sequences</taxon>
        <taxon>metagenomes</taxon>
        <taxon>ecological metagenomes</taxon>
    </lineage>
</organism>
<accession>A0A0W8FPP2</accession>